<sequence>MKRITYIIAALFACMSCSDSFLDTAPKGTYHSGNYDMSTGQELLALATLMDGYNTFAQQSWPVTAMHCHAADNSHPGGPSGDGGVDFNQFPTMSFTAANGMFSSYYSLQFNAITKANEALKIIEEIETNSGKTTDTEQLKAEAYFIRATAYFRLTQAFGAVPYVDRVMGKEEEMADQLNATAIRNKYLPELIQGINHLPTRQEQISSGNTGRATQNAARAIIAKTYLYEKDYANCLVYTHQIIDSKDNDLTTPYAEMFWEKNEFGPESIWEINADFKPDQNVSIIGDGNQWCMMNGVRGFPNLGWGHNAPSDDLMDDYEANDPRFDATILENGQSIDGDVIVASDYKYFNKKTYCPKSERSLYGRADWCYGYWCNPRIIRYADILLMHAEAACETNDLDEAKDKLEMVRARARNGLSVLPKITTSDKDELREKIRHERRIELALEFERYFDLVRWGIAKDKIANFVVGKHELYPLPQTEIDKSNGKLKQNPNY</sequence>
<evidence type="ECO:0000256" key="3">
    <source>
        <dbReference type="ARBA" id="ARBA00022729"/>
    </source>
</evidence>
<comment type="similarity">
    <text evidence="2">Belongs to the SusD family.</text>
</comment>
<keyword evidence="4" id="KW-0472">Membrane</keyword>
<dbReference type="HOGENOM" id="CLU_015553_1_3_10"/>
<dbReference type="OrthoDB" id="636214at2"/>
<evidence type="ECO:0000256" key="4">
    <source>
        <dbReference type="ARBA" id="ARBA00023136"/>
    </source>
</evidence>
<name>K5CNB7_9BACE</name>
<dbReference type="Proteomes" id="UP000007995">
    <property type="component" value="Unassembled WGS sequence"/>
</dbReference>
<evidence type="ECO:0000256" key="6">
    <source>
        <dbReference type="SAM" id="SignalP"/>
    </source>
</evidence>
<reference evidence="9 10" key="1">
    <citation type="submission" date="2012-02" db="EMBL/GenBank/DDBJ databases">
        <title>The Genome Sequence of Bacteroides finegoldii CL09T03C10.</title>
        <authorList>
            <consortium name="The Broad Institute Genome Sequencing Platform"/>
            <person name="Earl A."/>
            <person name="Ward D."/>
            <person name="Feldgarden M."/>
            <person name="Gevers D."/>
            <person name="Zitomersky N.L."/>
            <person name="Coyne M.J."/>
            <person name="Comstock L.E."/>
            <person name="Young S.K."/>
            <person name="Zeng Q."/>
            <person name="Gargeya S."/>
            <person name="Fitzgerald M."/>
            <person name="Haas B."/>
            <person name="Abouelleil A."/>
            <person name="Alvarado L."/>
            <person name="Arachchi H.M."/>
            <person name="Berlin A."/>
            <person name="Chapman S.B."/>
            <person name="Gearin G."/>
            <person name="Goldberg J."/>
            <person name="Griggs A."/>
            <person name="Gujja S."/>
            <person name="Hansen M."/>
            <person name="Heiman D."/>
            <person name="Howarth C."/>
            <person name="Larimer J."/>
            <person name="Lui A."/>
            <person name="MacDonald P.J.P."/>
            <person name="McCowen C."/>
            <person name="Montmayeur A."/>
            <person name="Murphy C."/>
            <person name="Neiman D."/>
            <person name="Pearson M."/>
            <person name="Priest M."/>
            <person name="Roberts A."/>
            <person name="Saif S."/>
            <person name="Shea T."/>
            <person name="Sisk P."/>
            <person name="Stolte C."/>
            <person name="Sykes S."/>
            <person name="Wortman J."/>
            <person name="Nusbaum C."/>
            <person name="Birren B."/>
        </authorList>
    </citation>
    <scope>NUCLEOTIDE SEQUENCE [LARGE SCALE GENOMIC DNA]</scope>
    <source>
        <strain evidence="9 10">CL09T03C10</strain>
    </source>
</reference>
<keyword evidence="3 6" id="KW-0732">Signal</keyword>
<evidence type="ECO:0008006" key="11">
    <source>
        <dbReference type="Google" id="ProtNLM"/>
    </source>
</evidence>
<dbReference type="InterPro" id="IPR011990">
    <property type="entry name" value="TPR-like_helical_dom_sf"/>
</dbReference>
<feature type="signal peptide" evidence="6">
    <location>
        <begin position="1"/>
        <end position="22"/>
    </location>
</feature>
<feature type="domain" description="RagB/SusD" evidence="7">
    <location>
        <begin position="309"/>
        <end position="462"/>
    </location>
</feature>
<keyword evidence="5" id="KW-0998">Cell outer membrane</keyword>
<evidence type="ECO:0000256" key="2">
    <source>
        <dbReference type="ARBA" id="ARBA00006275"/>
    </source>
</evidence>
<dbReference type="CDD" id="cd08977">
    <property type="entry name" value="SusD"/>
    <property type="match status" value="1"/>
</dbReference>
<dbReference type="Gene3D" id="1.25.40.390">
    <property type="match status" value="1"/>
</dbReference>
<dbReference type="Pfam" id="PF07980">
    <property type="entry name" value="SusD_RagB"/>
    <property type="match status" value="1"/>
</dbReference>
<evidence type="ECO:0000313" key="10">
    <source>
        <dbReference type="Proteomes" id="UP000007995"/>
    </source>
</evidence>
<feature type="domain" description="SusD-like N-terminal" evidence="8">
    <location>
        <begin position="89"/>
        <end position="227"/>
    </location>
</feature>
<dbReference type="Pfam" id="PF14322">
    <property type="entry name" value="SusD-like_3"/>
    <property type="match status" value="1"/>
</dbReference>
<dbReference type="AlphaFoldDB" id="K5CNB7"/>
<comment type="caution">
    <text evidence="9">The sequence shown here is derived from an EMBL/GenBank/DDBJ whole genome shotgun (WGS) entry which is preliminary data.</text>
</comment>
<dbReference type="InterPro" id="IPR033985">
    <property type="entry name" value="SusD-like_N"/>
</dbReference>
<feature type="chain" id="PRO_5003886618" description="RagB/SusD domain-containing protein" evidence="6">
    <location>
        <begin position="23"/>
        <end position="493"/>
    </location>
</feature>
<evidence type="ECO:0000259" key="7">
    <source>
        <dbReference type="Pfam" id="PF07980"/>
    </source>
</evidence>
<evidence type="ECO:0000256" key="1">
    <source>
        <dbReference type="ARBA" id="ARBA00004442"/>
    </source>
</evidence>
<protein>
    <recommendedName>
        <fullName evidence="11">RagB/SusD domain-containing protein</fullName>
    </recommendedName>
</protein>
<proteinExistence type="inferred from homology"/>
<evidence type="ECO:0000256" key="5">
    <source>
        <dbReference type="ARBA" id="ARBA00023237"/>
    </source>
</evidence>
<comment type="subcellular location">
    <subcellularLocation>
        <location evidence="1">Cell outer membrane</location>
    </subcellularLocation>
</comment>
<gene>
    <name evidence="9" type="ORF">HMPREF1057_02137</name>
</gene>
<accession>K5CNB7</accession>
<dbReference type="RefSeq" id="WP_007762659.1">
    <property type="nucleotide sequence ID" value="NZ_AKBZ01000004.1"/>
</dbReference>
<dbReference type="EMBL" id="AGXW01000008">
    <property type="protein sequence ID" value="EKJ90835.1"/>
    <property type="molecule type" value="Genomic_DNA"/>
</dbReference>
<evidence type="ECO:0000313" key="9">
    <source>
        <dbReference type="EMBL" id="EKJ90835.1"/>
    </source>
</evidence>
<dbReference type="GO" id="GO:0009279">
    <property type="term" value="C:cell outer membrane"/>
    <property type="evidence" value="ECO:0007669"/>
    <property type="project" value="UniProtKB-SubCell"/>
</dbReference>
<organism evidence="9 10">
    <name type="scientific">Bacteroides finegoldii CL09T03C10</name>
    <dbReference type="NCBI Taxonomy" id="997888"/>
    <lineage>
        <taxon>Bacteria</taxon>
        <taxon>Pseudomonadati</taxon>
        <taxon>Bacteroidota</taxon>
        <taxon>Bacteroidia</taxon>
        <taxon>Bacteroidales</taxon>
        <taxon>Bacteroidaceae</taxon>
        <taxon>Bacteroides</taxon>
    </lineage>
</organism>
<dbReference type="InterPro" id="IPR012944">
    <property type="entry name" value="SusD_RagB_dom"/>
</dbReference>
<dbReference type="SUPFAM" id="SSF48452">
    <property type="entry name" value="TPR-like"/>
    <property type="match status" value="1"/>
</dbReference>
<evidence type="ECO:0000259" key="8">
    <source>
        <dbReference type="Pfam" id="PF14322"/>
    </source>
</evidence>